<dbReference type="GO" id="GO:0030036">
    <property type="term" value="P:actin cytoskeleton organization"/>
    <property type="evidence" value="ECO:0007669"/>
    <property type="project" value="TreeGrafter"/>
</dbReference>
<dbReference type="GO" id="GO:0031941">
    <property type="term" value="C:filamentous actin"/>
    <property type="evidence" value="ECO:0007669"/>
    <property type="project" value="TreeGrafter"/>
</dbReference>
<dbReference type="EMBL" id="AJVK01017335">
    <property type="status" value="NOT_ANNOTATED_CDS"/>
    <property type="molecule type" value="Genomic_DNA"/>
</dbReference>
<evidence type="ECO:0000256" key="3">
    <source>
        <dbReference type="ARBA" id="ARBA00023038"/>
    </source>
</evidence>
<dbReference type="Pfam" id="PF00595">
    <property type="entry name" value="PDZ"/>
    <property type="match status" value="1"/>
</dbReference>
<feature type="compositionally biased region" description="Basic and acidic residues" evidence="4">
    <location>
        <begin position="406"/>
        <end position="419"/>
    </location>
</feature>
<dbReference type="VEuPathDB" id="VectorBase:PPAI009914"/>
<proteinExistence type="predicted"/>
<dbReference type="SMART" id="SM00228">
    <property type="entry name" value="PDZ"/>
    <property type="match status" value="1"/>
</dbReference>
<feature type="compositionally biased region" description="Basic and acidic residues" evidence="4">
    <location>
        <begin position="249"/>
        <end position="267"/>
    </location>
</feature>
<accession>A0A1B0DN69</accession>
<keyword evidence="2" id="KW-0963">Cytoplasm</keyword>
<dbReference type="InterPro" id="IPR050604">
    <property type="entry name" value="PDZ-LIM_domain"/>
</dbReference>
<dbReference type="CDD" id="cd23068">
    <property type="entry name" value="PDZ_ZASP52-like"/>
    <property type="match status" value="1"/>
</dbReference>
<dbReference type="FunFam" id="2.30.42.10:FF:000055">
    <property type="entry name" value="PDZ and LIM domain protein 3"/>
    <property type="match status" value="1"/>
</dbReference>
<feature type="region of interest" description="Disordered" evidence="4">
    <location>
        <begin position="230"/>
        <end position="271"/>
    </location>
</feature>
<comment type="subcellular location">
    <subcellularLocation>
        <location evidence="1">Cytoplasm</location>
    </subcellularLocation>
</comment>
<reference evidence="5" key="1">
    <citation type="submission" date="2022-08" db="UniProtKB">
        <authorList>
            <consortium name="EnsemblMetazoa"/>
        </authorList>
    </citation>
    <scope>IDENTIFICATION</scope>
    <source>
        <strain evidence="5">Israel</strain>
    </source>
</reference>
<dbReference type="InterPro" id="IPR001478">
    <property type="entry name" value="PDZ"/>
</dbReference>
<evidence type="ECO:0000313" key="6">
    <source>
        <dbReference type="Proteomes" id="UP000092462"/>
    </source>
</evidence>
<dbReference type="AlphaFoldDB" id="A0A1B0DN69"/>
<feature type="compositionally biased region" description="Pro residues" evidence="4">
    <location>
        <begin position="236"/>
        <end position="248"/>
    </location>
</feature>
<dbReference type="GO" id="GO:0001725">
    <property type="term" value="C:stress fiber"/>
    <property type="evidence" value="ECO:0007669"/>
    <property type="project" value="TreeGrafter"/>
</dbReference>
<evidence type="ECO:0000313" key="5">
    <source>
        <dbReference type="EnsemblMetazoa" id="PPAI009914-PA"/>
    </source>
</evidence>
<evidence type="ECO:0000256" key="4">
    <source>
        <dbReference type="SAM" id="MobiDB-lite"/>
    </source>
</evidence>
<protein>
    <submittedName>
        <fullName evidence="5">Uncharacterized protein</fullName>
    </submittedName>
</protein>
<dbReference type="VEuPathDB" id="VectorBase:PPAPM1_001491"/>
<name>A0A1B0DN69_PHLPP</name>
<keyword evidence="3" id="KW-0862">Zinc</keyword>
<evidence type="ECO:0000256" key="1">
    <source>
        <dbReference type="ARBA" id="ARBA00004496"/>
    </source>
</evidence>
<sequence>MLLDLKFSKFNDTPWGFRLTGGADFDYPLTVIKVTEGSLAATVGMKVGDIVVRINDTPASNLSHLDAHNVLLAAGNNFMLGVLRENEEDHDQQVLNTEPVAPEKPPAEISPPTITAPVDEAIIEEPALEQVEEKLKDDIVSDDQIAEIISSEAEVLKEHNVIGVNFNKIIPQALSLKTSEVFKTLNAEAVKTKEDKIQEERKWTTFLQKPNRPIPKEPYRVKIVKQPKPKIAPDRVPTPPPMEILPDPPKAETEKVTENKESVKASEDENPVADVVEDVSAKEDEIDLQAEEVEELVASTADNEVPDLEVPQSEDMIENPDSDALSRELEEKLVDVQRQLLALSNLPHTIKATLDSVTEQLSKIVPVTKEESQEIPVECDEEIQDQDNITEVKEESEITTGDQEVSEVHGENEEQKNNFEENDNIEQEKISEIQAEHPSEITVDEGFAEKGQETEEDLEHQQRLIRERTPKKPPKPKLTSAFGPLVPQERPIFLPGGRKWRKPKDAFNDEFIAEVLSSQAELIVGTTLGVNFLKYQKPEKKVDLRNSEVYRMIHRMDKEPTHGIAVRPEKVLTADDVHRCSSPLSKCGQ</sequence>
<organism evidence="5 6">
    <name type="scientific">Phlebotomus papatasi</name>
    <name type="common">Sandfly</name>
    <dbReference type="NCBI Taxonomy" id="29031"/>
    <lineage>
        <taxon>Eukaryota</taxon>
        <taxon>Metazoa</taxon>
        <taxon>Ecdysozoa</taxon>
        <taxon>Arthropoda</taxon>
        <taxon>Hexapoda</taxon>
        <taxon>Insecta</taxon>
        <taxon>Pterygota</taxon>
        <taxon>Neoptera</taxon>
        <taxon>Endopterygota</taxon>
        <taxon>Diptera</taxon>
        <taxon>Nematocera</taxon>
        <taxon>Psychodoidea</taxon>
        <taxon>Psychodidae</taxon>
        <taxon>Phlebotomus</taxon>
        <taxon>Phlebotomus</taxon>
    </lineage>
</organism>
<dbReference type="Gene3D" id="2.30.42.10">
    <property type="match status" value="1"/>
</dbReference>
<dbReference type="GO" id="GO:0030018">
    <property type="term" value="C:Z disc"/>
    <property type="evidence" value="ECO:0007669"/>
    <property type="project" value="TreeGrafter"/>
</dbReference>
<keyword evidence="3" id="KW-0440">LIM domain</keyword>
<keyword evidence="3" id="KW-0479">Metal-binding</keyword>
<dbReference type="PROSITE" id="PS50106">
    <property type="entry name" value="PDZ"/>
    <property type="match status" value="1"/>
</dbReference>
<dbReference type="GO" id="GO:0051371">
    <property type="term" value="F:muscle alpha-actinin binding"/>
    <property type="evidence" value="ECO:0007669"/>
    <property type="project" value="TreeGrafter"/>
</dbReference>
<dbReference type="GO" id="GO:0003779">
    <property type="term" value="F:actin binding"/>
    <property type="evidence" value="ECO:0007669"/>
    <property type="project" value="TreeGrafter"/>
</dbReference>
<evidence type="ECO:0000256" key="2">
    <source>
        <dbReference type="ARBA" id="ARBA00022490"/>
    </source>
</evidence>
<feature type="region of interest" description="Disordered" evidence="4">
    <location>
        <begin position="391"/>
        <end position="422"/>
    </location>
</feature>
<dbReference type="Proteomes" id="UP000092462">
    <property type="component" value="Unassembled WGS sequence"/>
</dbReference>
<dbReference type="PANTHER" id="PTHR24214">
    <property type="entry name" value="PDZ AND LIM DOMAIN PROTEIN ZASP"/>
    <property type="match status" value="1"/>
</dbReference>
<dbReference type="PANTHER" id="PTHR24214:SF38">
    <property type="entry name" value="PDZ AND LIM DOMAIN PROTEIN ZASP-RELATED"/>
    <property type="match status" value="1"/>
</dbReference>
<dbReference type="GO" id="GO:0061061">
    <property type="term" value="P:muscle structure development"/>
    <property type="evidence" value="ECO:0007669"/>
    <property type="project" value="TreeGrafter"/>
</dbReference>
<dbReference type="EnsemblMetazoa" id="PPAI009914-RA">
    <property type="protein sequence ID" value="PPAI009914-PA"/>
    <property type="gene ID" value="PPAI009914"/>
</dbReference>
<keyword evidence="6" id="KW-1185">Reference proteome</keyword>
<dbReference type="GO" id="GO:0005912">
    <property type="term" value="C:adherens junction"/>
    <property type="evidence" value="ECO:0007669"/>
    <property type="project" value="TreeGrafter"/>
</dbReference>
<dbReference type="InterPro" id="IPR036034">
    <property type="entry name" value="PDZ_sf"/>
</dbReference>
<dbReference type="SUPFAM" id="SSF50156">
    <property type="entry name" value="PDZ domain-like"/>
    <property type="match status" value="1"/>
</dbReference>